<evidence type="ECO:0000259" key="2">
    <source>
        <dbReference type="Pfam" id="PF16858"/>
    </source>
</evidence>
<protein>
    <recommendedName>
        <fullName evidence="2">Condensin-2 complex subunit H2 C-terminal domain-containing protein</fullName>
    </recommendedName>
</protein>
<dbReference type="GO" id="GO:0000796">
    <property type="term" value="C:condensin complex"/>
    <property type="evidence" value="ECO:0007669"/>
    <property type="project" value="TreeGrafter"/>
</dbReference>
<dbReference type="GO" id="GO:0010032">
    <property type="term" value="P:meiotic chromosome condensation"/>
    <property type="evidence" value="ECO:0007669"/>
    <property type="project" value="TreeGrafter"/>
</dbReference>
<dbReference type="InterPro" id="IPR031739">
    <property type="entry name" value="Ncaph2"/>
</dbReference>
<feature type="region of interest" description="Disordered" evidence="1">
    <location>
        <begin position="251"/>
        <end position="343"/>
    </location>
</feature>
<feature type="region of interest" description="Disordered" evidence="1">
    <location>
        <begin position="787"/>
        <end position="821"/>
    </location>
</feature>
<feature type="compositionally biased region" description="Polar residues" evidence="1">
    <location>
        <begin position="282"/>
        <end position="299"/>
    </location>
</feature>
<feature type="compositionally biased region" description="Basic and acidic residues" evidence="1">
    <location>
        <begin position="473"/>
        <end position="490"/>
    </location>
</feature>
<dbReference type="AlphaFoldDB" id="A0A9N9SZ98"/>
<feature type="domain" description="Condensin-2 complex subunit H2 C-terminal" evidence="2">
    <location>
        <begin position="561"/>
        <end position="677"/>
    </location>
</feature>
<evidence type="ECO:0000256" key="1">
    <source>
        <dbReference type="SAM" id="MobiDB-lite"/>
    </source>
</evidence>
<dbReference type="GO" id="GO:0051306">
    <property type="term" value="P:mitotic sister chromatid separation"/>
    <property type="evidence" value="ECO:0007669"/>
    <property type="project" value="TreeGrafter"/>
</dbReference>
<dbReference type="Proteomes" id="UP001153709">
    <property type="component" value="Chromosome 4"/>
</dbReference>
<dbReference type="GO" id="GO:0003682">
    <property type="term" value="F:chromatin binding"/>
    <property type="evidence" value="ECO:0007669"/>
    <property type="project" value="TreeGrafter"/>
</dbReference>
<accession>A0A9N9SZ98</accession>
<evidence type="ECO:0000313" key="3">
    <source>
        <dbReference type="EMBL" id="CAG9833388.1"/>
    </source>
</evidence>
<dbReference type="OrthoDB" id="10038475at2759"/>
<dbReference type="EMBL" id="OU898279">
    <property type="protein sequence ID" value="CAG9833388.1"/>
    <property type="molecule type" value="Genomic_DNA"/>
</dbReference>
<dbReference type="InterPro" id="IPR031737">
    <property type="entry name" value="CNDH2_C"/>
</dbReference>
<proteinExistence type="predicted"/>
<dbReference type="Pfam" id="PF16858">
    <property type="entry name" value="CNDH2_C"/>
    <property type="match status" value="1"/>
</dbReference>
<organism evidence="3 4">
    <name type="scientific">Diabrotica balteata</name>
    <name type="common">Banded cucumber beetle</name>
    <dbReference type="NCBI Taxonomy" id="107213"/>
    <lineage>
        <taxon>Eukaryota</taxon>
        <taxon>Metazoa</taxon>
        <taxon>Ecdysozoa</taxon>
        <taxon>Arthropoda</taxon>
        <taxon>Hexapoda</taxon>
        <taxon>Insecta</taxon>
        <taxon>Pterygota</taxon>
        <taxon>Neoptera</taxon>
        <taxon>Endopterygota</taxon>
        <taxon>Coleoptera</taxon>
        <taxon>Polyphaga</taxon>
        <taxon>Cucujiformia</taxon>
        <taxon>Chrysomeloidea</taxon>
        <taxon>Chrysomelidae</taxon>
        <taxon>Galerucinae</taxon>
        <taxon>Diabroticina</taxon>
        <taxon>Diabroticites</taxon>
        <taxon>Diabrotica</taxon>
    </lineage>
</organism>
<feature type="region of interest" description="Disordered" evidence="1">
    <location>
        <begin position="868"/>
        <end position="936"/>
    </location>
</feature>
<sequence>MDDTEYNVNYNDAPNCSSFTWIFQENDSGTLPDENHCIASLRLTCYLRSKFLRDNNIPYNKPYNEYKQKYLQFKRQFFKEEDERWQNMPIDTLADQRKRDDYMTKLFSPYHNTDEQVVELKQKAKSMIPYKDYHPVNGKVFRTGVYRFLPYVQSDASILTVSDYHDEKDGIKSQLFVELEKLSDSVFDSGIFSIKEELDSDDCPKEMCQLDKEGENNSKSMLNETINRVDTQAIGENEKNVVIVIDDKKTEENSTKENVENGITECNALQTNQNPEKGDNTIEANTETGNTECIDTVKSTSDKNPENGNTNTENTEVATSKSPDNSENEDKTKNTETVNTQESTDHDAVDNFDVISIMSDHDYCAVPPEIPNVLKDSNKSNIQETFVPMNTAAKIVPRNVRQIIAKENKFKDPSMGPPPAKRRKLTQKQIEKLLTSKIKPVKEMKFEKFFSQNYHPGFDEGDIQEVEYESEEETPREVAKPVDETKKTSNEKSNSTEIVYSDDDCYEDGFPGFARASDTQSSQRKRFEIDPEHQERYEKRVAEVKEQRRRVYEAMNIDPKDEVEKYLKHEKEQRESKKRVQEWTEFITPILEKTSEKDFDVHEYETRILDQIEVDESKQFKNMVEGKPSAEVIRFFVASLHLANTENIEISGSKSGELSNETFTIKLLKRDRYHEHLAQYEAPSLENFRERIKRMREQQSVEVPVEQIQPVYKRQRIERKQKKRKRKFVVSSSDEEEDSGYQADSYQNVRSSRDFEDSGYQSNSYYSVRSSRNIAEVTQGSQITTIADIHQTPVRSHPAKRSKGSESHTPNPIKGKSGYQADSYQNVRSSRDFEDSGYQSNSYYSVRSSRNIAEATQGLSQITTIADIHQTPVRSHPAKRSKGSASHTPNPIKGKSIPVRKSFSETSTFDIDSPSTSGTYRAPSPEPSETPVQEGFYSDVSQTQFHSTLLSSTLAITSEST</sequence>
<dbReference type="PANTHER" id="PTHR14324">
    <property type="entry name" value="CONDENSIN-2 COMPLEX SUBUNIT H2"/>
    <property type="match status" value="1"/>
</dbReference>
<feature type="compositionally biased region" description="Polar residues" evidence="1">
    <location>
        <begin position="904"/>
        <end position="919"/>
    </location>
</feature>
<dbReference type="GO" id="GO:0005634">
    <property type="term" value="C:nucleus"/>
    <property type="evidence" value="ECO:0007669"/>
    <property type="project" value="TreeGrafter"/>
</dbReference>
<dbReference type="PANTHER" id="PTHR14324:SF3">
    <property type="entry name" value="CONDENSIN-2 COMPLEX SUBUNIT H2"/>
    <property type="match status" value="1"/>
</dbReference>
<evidence type="ECO:0000313" key="4">
    <source>
        <dbReference type="Proteomes" id="UP001153709"/>
    </source>
</evidence>
<feature type="region of interest" description="Disordered" evidence="1">
    <location>
        <begin position="722"/>
        <end position="760"/>
    </location>
</feature>
<feature type="region of interest" description="Disordered" evidence="1">
    <location>
        <begin position="467"/>
        <end position="533"/>
    </location>
</feature>
<gene>
    <name evidence="3" type="ORF">DIABBA_LOCUS6795</name>
</gene>
<feature type="compositionally biased region" description="Low complexity" evidence="1">
    <location>
        <begin position="306"/>
        <end position="316"/>
    </location>
</feature>
<name>A0A9N9SZ98_DIABA</name>
<keyword evidence="4" id="KW-1185">Reference proteome</keyword>
<reference evidence="3" key="1">
    <citation type="submission" date="2022-01" db="EMBL/GenBank/DDBJ databases">
        <authorList>
            <person name="King R."/>
        </authorList>
    </citation>
    <scope>NUCLEOTIDE SEQUENCE</scope>
</reference>